<accession>A0ABN3TLP5</accession>
<dbReference type="Proteomes" id="UP001500886">
    <property type="component" value="Unassembled WGS sequence"/>
</dbReference>
<dbReference type="Pfam" id="PF11583">
    <property type="entry name" value="AurF"/>
    <property type="match status" value="1"/>
</dbReference>
<gene>
    <name evidence="1" type="ORF">GCM10010315_09190</name>
</gene>
<dbReference type="EMBL" id="BAAASL010000003">
    <property type="protein sequence ID" value="GAA2710057.1"/>
    <property type="molecule type" value="Genomic_DNA"/>
</dbReference>
<comment type="caution">
    <text evidence="1">The sequence shown here is derived from an EMBL/GenBank/DDBJ whole genome shotgun (WGS) entry which is preliminary data.</text>
</comment>
<dbReference type="InterPro" id="IPR025859">
    <property type="entry name" value="AurF/CmlI"/>
</dbReference>
<dbReference type="Gene3D" id="1.10.620.20">
    <property type="entry name" value="Ribonucleotide Reductase, subunit A"/>
    <property type="match status" value="1"/>
</dbReference>
<evidence type="ECO:0008006" key="3">
    <source>
        <dbReference type="Google" id="ProtNLM"/>
    </source>
</evidence>
<reference evidence="1 2" key="1">
    <citation type="journal article" date="2019" name="Int. J. Syst. Evol. Microbiol.">
        <title>The Global Catalogue of Microorganisms (GCM) 10K type strain sequencing project: providing services to taxonomists for standard genome sequencing and annotation.</title>
        <authorList>
            <consortium name="The Broad Institute Genomics Platform"/>
            <consortium name="The Broad Institute Genome Sequencing Center for Infectious Disease"/>
            <person name="Wu L."/>
            <person name="Ma J."/>
        </authorList>
    </citation>
    <scope>NUCLEOTIDE SEQUENCE [LARGE SCALE GENOMIC DNA]</scope>
    <source>
        <strain evidence="1 2">JCM 4542</strain>
    </source>
</reference>
<proteinExistence type="predicted"/>
<name>A0ABN3TLP5_9ACTN</name>
<sequence length="309" mass="34360">MTATGPGRDWYERAGVRSDPRRVLAGELDEGRLFFPPDLVPCLAHPAVAALPPERHTELLARHLYHYLGFTAQFETRVVNRATDAIAGGRSGLDLPTATRLDAYRIYVDEGYHSLYSLDVVDQVSRASGIAPAPYDFAPFLRRLDDAGARALPGERRLAQLLQVVVFETLITAILCDVPKDERVLTLVRDVVRDHARDEGWHHAFFSGFFRDLWAGQDAARRGRIARCLPELIRSSLLPDLRPVRASLTAAGLTPRQAEEVVHDTYPAHKVDRDVRTASRHAVRLFTETGVLDADGGRTAFAEARLVDP</sequence>
<dbReference type="InterPro" id="IPR012348">
    <property type="entry name" value="RNR-like"/>
</dbReference>
<evidence type="ECO:0000313" key="1">
    <source>
        <dbReference type="EMBL" id="GAA2710057.1"/>
    </source>
</evidence>
<evidence type="ECO:0000313" key="2">
    <source>
        <dbReference type="Proteomes" id="UP001500886"/>
    </source>
</evidence>
<dbReference type="RefSeq" id="WP_344433384.1">
    <property type="nucleotide sequence ID" value="NZ_BAAASL010000003.1"/>
</dbReference>
<organism evidence="1 2">
    <name type="scientific">Streptomyces luteosporeus</name>
    <dbReference type="NCBI Taxonomy" id="173856"/>
    <lineage>
        <taxon>Bacteria</taxon>
        <taxon>Bacillati</taxon>
        <taxon>Actinomycetota</taxon>
        <taxon>Actinomycetes</taxon>
        <taxon>Kitasatosporales</taxon>
        <taxon>Streptomycetaceae</taxon>
        <taxon>Streptomyces</taxon>
    </lineage>
</organism>
<keyword evidence="2" id="KW-1185">Reference proteome</keyword>
<protein>
    <recommendedName>
        <fullName evidence="3">Aminobenzoate oxygenase</fullName>
    </recommendedName>
</protein>